<comment type="caution">
    <text evidence="2">The sequence shown here is derived from an EMBL/GenBank/DDBJ whole genome shotgun (WGS) entry which is preliminary data.</text>
</comment>
<gene>
    <name evidence="2" type="ORF">GCM10023151_18440</name>
</gene>
<dbReference type="PROSITE" id="PS51257">
    <property type="entry name" value="PROKAR_LIPOPROTEIN"/>
    <property type="match status" value="1"/>
</dbReference>
<evidence type="ECO:0000313" key="3">
    <source>
        <dbReference type="Proteomes" id="UP001501011"/>
    </source>
</evidence>
<evidence type="ECO:0008006" key="4">
    <source>
        <dbReference type="Google" id="ProtNLM"/>
    </source>
</evidence>
<dbReference type="EMBL" id="BAABFV010000002">
    <property type="protein sequence ID" value="GAA4363354.1"/>
    <property type="molecule type" value="Genomic_DNA"/>
</dbReference>
<accession>A0ABP8IMJ8</accession>
<evidence type="ECO:0000313" key="2">
    <source>
        <dbReference type="EMBL" id="GAA4363354.1"/>
    </source>
</evidence>
<dbReference type="RefSeq" id="WP_345292930.1">
    <property type="nucleotide sequence ID" value="NZ_BAABFV010000002.1"/>
</dbReference>
<name>A0ABP8IMJ8_9GAMM</name>
<organism evidence="2 3">
    <name type="scientific">Kangiella marina</name>
    <dbReference type="NCBI Taxonomy" id="1079178"/>
    <lineage>
        <taxon>Bacteria</taxon>
        <taxon>Pseudomonadati</taxon>
        <taxon>Pseudomonadota</taxon>
        <taxon>Gammaproteobacteria</taxon>
        <taxon>Kangiellales</taxon>
        <taxon>Kangiellaceae</taxon>
        <taxon>Kangiella</taxon>
    </lineage>
</organism>
<proteinExistence type="predicted"/>
<keyword evidence="3" id="KW-1185">Reference proteome</keyword>
<sequence>MMRVIILSILLVGFLSACNTSRPLTNLNNYSIEYLVDEDETVEDIKLSILRAGQVLGWKMDAVKPGLIRGTLHLRAHTAVVDIPYTLNDYSILYVDSKNLDYNGSTIHRSYPRWVNNLKAKIDEYIASR</sequence>
<dbReference type="Proteomes" id="UP001501011">
    <property type="component" value="Unassembled WGS sequence"/>
</dbReference>
<protein>
    <recommendedName>
        <fullName evidence="4">Lipoprotein</fullName>
    </recommendedName>
</protein>
<feature type="signal peptide" evidence="1">
    <location>
        <begin position="1"/>
        <end position="17"/>
    </location>
</feature>
<feature type="chain" id="PRO_5047361814" description="Lipoprotein" evidence="1">
    <location>
        <begin position="18"/>
        <end position="129"/>
    </location>
</feature>
<reference evidence="3" key="1">
    <citation type="journal article" date="2019" name="Int. J. Syst. Evol. Microbiol.">
        <title>The Global Catalogue of Microorganisms (GCM) 10K type strain sequencing project: providing services to taxonomists for standard genome sequencing and annotation.</title>
        <authorList>
            <consortium name="The Broad Institute Genomics Platform"/>
            <consortium name="The Broad Institute Genome Sequencing Center for Infectious Disease"/>
            <person name="Wu L."/>
            <person name="Ma J."/>
        </authorList>
    </citation>
    <scope>NUCLEOTIDE SEQUENCE [LARGE SCALE GENOMIC DNA]</scope>
    <source>
        <strain evidence="3">JCM 17728</strain>
    </source>
</reference>
<keyword evidence="1" id="KW-0732">Signal</keyword>
<evidence type="ECO:0000256" key="1">
    <source>
        <dbReference type="SAM" id="SignalP"/>
    </source>
</evidence>